<evidence type="ECO:0000256" key="1">
    <source>
        <dbReference type="SAM" id="MobiDB-lite"/>
    </source>
</evidence>
<dbReference type="Proteomes" id="UP000594261">
    <property type="component" value="Chromosome 5"/>
</dbReference>
<proteinExistence type="predicted"/>
<dbReference type="InParanoid" id="A0A7N2LK64"/>
<dbReference type="Gramene" id="QL05p003789:mrna">
    <property type="protein sequence ID" value="QL05p003789:mrna"/>
    <property type="gene ID" value="QL05p003789"/>
</dbReference>
<accession>A0A7N2LK64</accession>
<protein>
    <submittedName>
        <fullName evidence="2">Uncharacterized protein</fullName>
    </submittedName>
</protein>
<feature type="compositionally biased region" description="Basic and acidic residues" evidence="1">
    <location>
        <begin position="1"/>
        <end position="15"/>
    </location>
</feature>
<sequence>MLKQSICEESRRKGGAEIGDQNHQITKLVHSSGDASSSCKFVPNFQCHVSNDYAENTKKGFHGFVSTPASMMEKVHSRSSMASESNVVAPYERNTTTKEIKGSTTTTSCYWFWAAANAPYQVNPPSPAAPKPEESIPWIEVGVQSSNQLELKL</sequence>
<organism evidence="2 3">
    <name type="scientific">Quercus lobata</name>
    <name type="common">Valley oak</name>
    <dbReference type="NCBI Taxonomy" id="97700"/>
    <lineage>
        <taxon>Eukaryota</taxon>
        <taxon>Viridiplantae</taxon>
        <taxon>Streptophyta</taxon>
        <taxon>Embryophyta</taxon>
        <taxon>Tracheophyta</taxon>
        <taxon>Spermatophyta</taxon>
        <taxon>Magnoliopsida</taxon>
        <taxon>eudicotyledons</taxon>
        <taxon>Gunneridae</taxon>
        <taxon>Pentapetalae</taxon>
        <taxon>rosids</taxon>
        <taxon>fabids</taxon>
        <taxon>Fagales</taxon>
        <taxon>Fagaceae</taxon>
        <taxon>Quercus</taxon>
    </lineage>
</organism>
<dbReference type="EnsemblPlants" id="QL05p003789:mrna">
    <property type="protein sequence ID" value="QL05p003789:mrna"/>
    <property type="gene ID" value="QL05p003789"/>
</dbReference>
<reference evidence="2 3" key="1">
    <citation type="journal article" date="2016" name="G3 (Bethesda)">
        <title>First Draft Assembly and Annotation of the Genome of a California Endemic Oak Quercus lobata Nee (Fagaceae).</title>
        <authorList>
            <person name="Sork V.L."/>
            <person name="Fitz-Gibbon S.T."/>
            <person name="Puiu D."/>
            <person name="Crepeau M."/>
            <person name="Gugger P.F."/>
            <person name="Sherman R."/>
            <person name="Stevens K."/>
            <person name="Langley C.H."/>
            <person name="Pellegrini M."/>
            <person name="Salzberg S.L."/>
        </authorList>
    </citation>
    <scope>NUCLEOTIDE SEQUENCE [LARGE SCALE GENOMIC DNA]</scope>
    <source>
        <strain evidence="2 3">cv. SW786</strain>
    </source>
</reference>
<evidence type="ECO:0000313" key="3">
    <source>
        <dbReference type="Proteomes" id="UP000594261"/>
    </source>
</evidence>
<dbReference type="AlphaFoldDB" id="A0A7N2LK64"/>
<feature type="region of interest" description="Disordered" evidence="1">
    <location>
        <begin position="1"/>
        <end position="20"/>
    </location>
</feature>
<reference evidence="2" key="2">
    <citation type="submission" date="2021-01" db="UniProtKB">
        <authorList>
            <consortium name="EnsemblPlants"/>
        </authorList>
    </citation>
    <scope>IDENTIFICATION</scope>
</reference>
<dbReference type="EMBL" id="LRBV02000005">
    <property type="status" value="NOT_ANNOTATED_CDS"/>
    <property type="molecule type" value="Genomic_DNA"/>
</dbReference>
<name>A0A7N2LK64_QUELO</name>
<keyword evidence="3" id="KW-1185">Reference proteome</keyword>
<evidence type="ECO:0000313" key="2">
    <source>
        <dbReference type="EnsemblPlants" id="QL05p003789:mrna"/>
    </source>
</evidence>